<reference evidence="1 2" key="1">
    <citation type="submission" date="2021-06" db="EMBL/GenBank/DDBJ databases">
        <title>Actinomycetes sequencing.</title>
        <authorList>
            <person name="Shan Q."/>
        </authorList>
    </citation>
    <scope>NUCLEOTIDE SEQUENCE [LARGE SCALE GENOMIC DNA]</scope>
    <source>
        <strain evidence="1 2">NEAU-G5</strain>
    </source>
</reference>
<keyword evidence="2" id="KW-1185">Reference proteome</keyword>
<evidence type="ECO:0000313" key="1">
    <source>
        <dbReference type="EMBL" id="MBU3064006.1"/>
    </source>
</evidence>
<dbReference type="EMBL" id="JAHKNI010000007">
    <property type="protein sequence ID" value="MBU3064006.1"/>
    <property type="molecule type" value="Genomic_DNA"/>
</dbReference>
<comment type="caution">
    <text evidence="1">The sequence shown here is derived from an EMBL/GenBank/DDBJ whole genome shotgun (WGS) entry which is preliminary data.</text>
</comment>
<evidence type="ECO:0000313" key="2">
    <source>
        <dbReference type="Proteomes" id="UP000733379"/>
    </source>
</evidence>
<organism evidence="1 2">
    <name type="scientific">Nocardia albiluteola</name>
    <dbReference type="NCBI Taxonomy" id="2842303"/>
    <lineage>
        <taxon>Bacteria</taxon>
        <taxon>Bacillati</taxon>
        <taxon>Actinomycetota</taxon>
        <taxon>Actinomycetes</taxon>
        <taxon>Mycobacteriales</taxon>
        <taxon>Nocardiaceae</taxon>
        <taxon>Nocardia</taxon>
    </lineage>
</organism>
<sequence>MTLHITNGLITSTVTPETAHRIPIAEGGMWVLSWLPDRVLTRDQAISGLVLDETLSVPDTVHTEFAMELAAFRAADLGLTLREVVLRLCARMLERDQLAHNESGESDAVPGPDCSGYGDRPRALLILARRLTTSTIV</sequence>
<protein>
    <submittedName>
        <fullName evidence="1">Uncharacterized protein</fullName>
    </submittedName>
</protein>
<dbReference type="RefSeq" id="WP_215919019.1">
    <property type="nucleotide sequence ID" value="NZ_JAHKNI010000007.1"/>
</dbReference>
<name>A0ABS6B2M0_9NOCA</name>
<gene>
    <name evidence="1" type="ORF">KO481_21045</name>
</gene>
<accession>A0ABS6B2M0</accession>
<proteinExistence type="predicted"/>
<dbReference type="Proteomes" id="UP000733379">
    <property type="component" value="Unassembled WGS sequence"/>
</dbReference>